<name>A0A0F9L077_9ZZZZ</name>
<dbReference type="EMBL" id="LAZR01008198">
    <property type="protein sequence ID" value="KKM80356.1"/>
    <property type="molecule type" value="Genomic_DNA"/>
</dbReference>
<reference evidence="1" key="1">
    <citation type="journal article" date="2015" name="Nature">
        <title>Complex archaea that bridge the gap between prokaryotes and eukaryotes.</title>
        <authorList>
            <person name="Spang A."/>
            <person name="Saw J.H."/>
            <person name="Jorgensen S.L."/>
            <person name="Zaremba-Niedzwiedzka K."/>
            <person name="Martijn J."/>
            <person name="Lind A.E."/>
            <person name="van Eijk R."/>
            <person name="Schleper C."/>
            <person name="Guy L."/>
            <person name="Ettema T.J."/>
        </authorList>
    </citation>
    <scope>NUCLEOTIDE SEQUENCE</scope>
</reference>
<comment type="caution">
    <text evidence="1">The sequence shown here is derived from an EMBL/GenBank/DDBJ whole genome shotgun (WGS) entry which is preliminary data.</text>
</comment>
<evidence type="ECO:0000313" key="1">
    <source>
        <dbReference type="EMBL" id="KKM80356.1"/>
    </source>
</evidence>
<accession>A0A0F9L077</accession>
<protein>
    <submittedName>
        <fullName evidence="1">Uncharacterized protein</fullName>
    </submittedName>
</protein>
<dbReference type="AlphaFoldDB" id="A0A0F9L077"/>
<gene>
    <name evidence="1" type="ORF">LCGC14_1340740</name>
</gene>
<proteinExistence type="predicted"/>
<organism evidence="1">
    <name type="scientific">marine sediment metagenome</name>
    <dbReference type="NCBI Taxonomy" id="412755"/>
    <lineage>
        <taxon>unclassified sequences</taxon>
        <taxon>metagenomes</taxon>
        <taxon>ecological metagenomes</taxon>
    </lineage>
</organism>
<sequence>MKNKEIPKLKFHDKSCDNCRYYRIHQLNSDCLLLGRTLSIRASNSYCDKARFCIGWKRRPKTWDIYNRKSPFWGDIYISRETQIRLRKQKGIK</sequence>